<keyword evidence="9" id="KW-1185">Reference proteome</keyword>
<evidence type="ECO:0000313" key="9">
    <source>
        <dbReference type="Proteomes" id="UP000025241"/>
    </source>
</evidence>
<feature type="binding site" evidence="6">
    <location>
        <position position="148"/>
    </location>
    <ligand>
        <name>S-adenosyl-L-methionine</name>
        <dbReference type="ChEBI" id="CHEBI:59789"/>
    </ligand>
</feature>
<dbReference type="PRINTS" id="PR00996">
    <property type="entry name" value="CHERMTFRASE"/>
</dbReference>
<dbReference type="Gene3D" id="1.10.155.10">
    <property type="entry name" value="Chemotaxis receptor methyltransferase CheR, N-terminal domain"/>
    <property type="match status" value="1"/>
</dbReference>
<dbReference type="InterPro" id="IPR029063">
    <property type="entry name" value="SAM-dependent_MTases_sf"/>
</dbReference>
<evidence type="ECO:0000256" key="4">
    <source>
        <dbReference type="ARBA" id="ARBA00022691"/>
    </source>
</evidence>
<dbReference type="STRING" id="1301098.PKB_0798"/>
<dbReference type="GO" id="GO:0008983">
    <property type="term" value="F:protein-glutamate O-methyltransferase activity"/>
    <property type="evidence" value="ECO:0007669"/>
    <property type="project" value="UniProtKB-EC"/>
</dbReference>
<evidence type="ECO:0000256" key="5">
    <source>
        <dbReference type="PIRNR" id="PIRNR000410"/>
    </source>
</evidence>
<dbReference type="InterPro" id="IPR050903">
    <property type="entry name" value="Bact_Chemotaxis_MeTrfase"/>
</dbReference>
<dbReference type="InterPro" id="IPR022641">
    <property type="entry name" value="CheR_N"/>
</dbReference>
<feature type="binding site" evidence="6">
    <location>
        <position position="87"/>
    </location>
    <ligand>
        <name>S-adenosyl-L-methionine</name>
        <dbReference type="ChEBI" id="CHEBI:59789"/>
    </ligand>
</feature>
<dbReference type="SMART" id="SM00138">
    <property type="entry name" value="MeTrc"/>
    <property type="match status" value="1"/>
</dbReference>
<organism evidence="8 9">
    <name type="scientific">Pseudomonas knackmussii (strain DSM 6978 / CCUG 54928 / LMG 23759 / B13)</name>
    <dbReference type="NCBI Taxonomy" id="1301098"/>
    <lineage>
        <taxon>Bacteria</taxon>
        <taxon>Pseudomonadati</taxon>
        <taxon>Pseudomonadota</taxon>
        <taxon>Gammaproteobacteria</taxon>
        <taxon>Pseudomonadales</taxon>
        <taxon>Pseudomonadaceae</taxon>
        <taxon>Pseudomonas</taxon>
    </lineage>
</organism>
<sequence>MECAAAPASGLDIPLSELEFRQLQGLFYERVGLQLQPVKKSLICGRLAKRLIALQLSSYQAYYQLLVSPQGRAELEVAIDLITTHETYFFREPKHFEFLSQRILPQLRAQDEFRAWSAASSTGEEAYTLAMLLDRERAQLPWSIVATDVSQQVLHSARRGLYVMARGERIPLELLKRYCLKGRDRYEGHFLVERVLRERVDFRYANLIDENPELGQFDLILLRNVLIYFDVPTKLKVLKSVVDRLKPGGWLMVGHSEALHDTALPLELVSSSIYRKVGR</sequence>
<dbReference type="PANTHER" id="PTHR24422:SF26">
    <property type="entry name" value="CHEMOTAXIS PROTEIN METHYLTRANSFERASE"/>
    <property type="match status" value="1"/>
</dbReference>
<keyword evidence="4 5" id="KW-0949">S-adenosyl-L-methionine</keyword>
<dbReference type="PANTHER" id="PTHR24422">
    <property type="entry name" value="CHEMOTAXIS PROTEIN METHYLTRANSFERASE"/>
    <property type="match status" value="1"/>
</dbReference>
<dbReference type="EC" id="2.1.1.80" evidence="5"/>
<evidence type="ECO:0000256" key="3">
    <source>
        <dbReference type="ARBA" id="ARBA00022679"/>
    </source>
</evidence>
<reference evidence="8 9" key="2">
    <citation type="submission" date="2014-05" db="EMBL/GenBank/DDBJ databases">
        <title>Genome sequence of the 3-chlorobenzoate degrading bacterium Pseudomonas knackmussii B13 shows multiple evidence for horizontal gene transfer.</title>
        <authorList>
            <person name="Miyazaki R."/>
            <person name="Bertelli C."/>
            <person name="Falquet L."/>
            <person name="Robinson-Rechavi M."/>
            <person name="Gharib W."/>
            <person name="Roy S."/>
            <person name="Van der Meer J.R."/>
        </authorList>
    </citation>
    <scope>NUCLEOTIDE SEQUENCE [LARGE SCALE GENOMIC DNA]</scope>
    <source>
        <strain evidence="8 9">B13</strain>
    </source>
</reference>
<dbReference type="eggNOG" id="COG1352">
    <property type="taxonomic scope" value="Bacteria"/>
</dbReference>
<gene>
    <name evidence="8" type="ORF">PKB_0798</name>
</gene>
<feature type="domain" description="CheR-type methyltransferase" evidence="7">
    <location>
        <begin position="8"/>
        <end position="279"/>
    </location>
</feature>
<dbReference type="SUPFAM" id="SSF47757">
    <property type="entry name" value="Chemotaxis receptor methyltransferase CheR, N-terminal domain"/>
    <property type="match status" value="1"/>
</dbReference>
<proteinExistence type="predicted"/>
<evidence type="ECO:0000313" key="8">
    <source>
        <dbReference type="EMBL" id="CDF82166.1"/>
    </source>
</evidence>
<name>A0A024HBE5_PSEKB</name>
<comment type="catalytic activity">
    <reaction evidence="1 5">
        <text>L-glutamyl-[protein] + S-adenosyl-L-methionine = [protein]-L-glutamate 5-O-methyl ester + S-adenosyl-L-homocysteine</text>
        <dbReference type="Rhea" id="RHEA:24452"/>
        <dbReference type="Rhea" id="RHEA-COMP:10208"/>
        <dbReference type="Rhea" id="RHEA-COMP:10311"/>
        <dbReference type="ChEBI" id="CHEBI:29973"/>
        <dbReference type="ChEBI" id="CHEBI:57856"/>
        <dbReference type="ChEBI" id="CHEBI:59789"/>
        <dbReference type="ChEBI" id="CHEBI:82795"/>
        <dbReference type="EC" id="2.1.1.80"/>
    </reaction>
</comment>
<dbReference type="Pfam" id="PF01739">
    <property type="entry name" value="CheR"/>
    <property type="match status" value="1"/>
</dbReference>
<feature type="binding site" evidence="6">
    <location>
        <begin position="223"/>
        <end position="224"/>
    </location>
    <ligand>
        <name>S-adenosyl-L-methionine</name>
        <dbReference type="ChEBI" id="CHEBI:59789"/>
    </ligand>
</feature>
<feature type="binding site" evidence="6">
    <location>
        <begin position="206"/>
        <end position="207"/>
    </location>
    <ligand>
        <name>S-adenosyl-L-methionine</name>
        <dbReference type="ChEBI" id="CHEBI:59789"/>
    </ligand>
</feature>
<evidence type="ECO:0000256" key="1">
    <source>
        <dbReference type="ARBA" id="ARBA00001541"/>
    </source>
</evidence>
<dbReference type="EMBL" id="HG322950">
    <property type="protein sequence ID" value="CDF82166.1"/>
    <property type="molecule type" value="Genomic_DNA"/>
</dbReference>
<dbReference type="PIRSF" id="PIRSF000410">
    <property type="entry name" value="CheR"/>
    <property type="match status" value="1"/>
</dbReference>
<dbReference type="AlphaFoldDB" id="A0A024HBE5"/>
<dbReference type="Proteomes" id="UP000025241">
    <property type="component" value="Chromosome I"/>
</dbReference>
<dbReference type="InterPro" id="IPR022642">
    <property type="entry name" value="CheR_C"/>
</dbReference>
<evidence type="ECO:0000256" key="2">
    <source>
        <dbReference type="ARBA" id="ARBA00022603"/>
    </source>
</evidence>
<reference evidence="8 9" key="1">
    <citation type="submission" date="2013-03" db="EMBL/GenBank/DDBJ databases">
        <authorList>
            <person name="Linke B."/>
        </authorList>
    </citation>
    <scope>NUCLEOTIDE SEQUENCE [LARGE SCALE GENOMIC DNA]</scope>
    <source>
        <strain evidence="8 9">B13</strain>
    </source>
</reference>
<dbReference type="InterPro" id="IPR026024">
    <property type="entry name" value="Chemotaxis_MeTrfase_CheR"/>
</dbReference>
<dbReference type="KEGG" id="pkc:PKB_0798"/>
<comment type="function">
    <text evidence="5">Methylation of the membrane-bound methyl-accepting chemotaxis proteins (MCP) to form gamma-glutamyl methyl ester residues in MCP.</text>
</comment>
<dbReference type="InterPro" id="IPR036804">
    <property type="entry name" value="CheR_N_sf"/>
</dbReference>
<dbReference type="Pfam" id="PF03705">
    <property type="entry name" value="CheR_N"/>
    <property type="match status" value="1"/>
</dbReference>
<accession>A0A024HBE5</accession>
<dbReference type="OrthoDB" id="9816309at2"/>
<keyword evidence="3 5" id="KW-0808">Transferase</keyword>
<feature type="binding site" evidence="6">
    <location>
        <position position="91"/>
    </location>
    <ligand>
        <name>S-adenosyl-L-methionine</name>
        <dbReference type="ChEBI" id="CHEBI:59789"/>
    </ligand>
</feature>
<evidence type="ECO:0000256" key="6">
    <source>
        <dbReference type="PIRSR" id="PIRSR000410-1"/>
    </source>
</evidence>
<dbReference type="HOGENOM" id="CLU_025854_0_0_6"/>
<dbReference type="InterPro" id="IPR000780">
    <property type="entry name" value="CheR_MeTrfase"/>
</dbReference>
<protein>
    <recommendedName>
        <fullName evidence="5">Chemotaxis protein methyltransferase</fullName>
        <ecNumber evidence="5">2.1.1.80</ecNumber>
    </recommendedName>
</protein>
<dbReference type="SUPFAM" id="SSF53335">
    <property type="entry name" value="S-adenosyl-L-methionine-dependent methyltransferases"/>
    <property type="match status" value="1"/>
</dbReference>
<dbReference type="RefSeq" id="WP_052355171.1">
    <property type="nucleotide sequence ID" value="NZ_HG322950.1"/>
</dbReference>
<feature type="binding site" evidence="6">
    <location>
        <position position="125"/>
    </location>
    <ligand>
        <name>S-adenosyl-L-methionine</name>
        <dbReference type="ChEBI" id="CHEBI:59789"/>
    </ligand>
</feature>
<keyword evidence="2 5" id="KW-0489">Methyltransferase</keyword>
<dbReference type="CDD" id="cd02440">
    <property type="entry name" value="AdoMet_MTases"/>
    <property type="match status" value="1"/>
</dbReference>
<dbReference type="PROSITE" id="PS50123">
    <property type="entry name" value="CHER"/>
    <property type="match status" value="1"/>
</dbReference>
<dbReference type="GO" id="GO:0032259">
    <property type="term" value="P:methylation"/>
    <property type="evidence" value="ECO:0007669"/>
    <property type="project" value="UniProtKB-KW"/>
</dbReference>
<evidence type="ECO:0000259" key="7">
    <source>
        <dbReference type="PROSITE" id="PS50123"/>
    </source>
</evidence>
<dbReference type="PATRIC" id="fig|1301098.3.peg.801"/>
<dbReference type="Gene3D" id="3.40.50.150">
    <property type="entry name" value="Vaccinia Virus protein VP39"/>
    <property type="match status" value="1"/>
</dbReference>